<evidence type="ECO:0000256" key="2">
    <source>
        <dbReference type="ARBA" id="ARBA00023125"/>
    </source>
</evidence>
<name>A0A659SHX1_SALET</name>
<proteinExistence type="predicted"/>
<evidence type="ECO:0000313" key="9">
    <source>
        <dbReference type="EMBL" id="TGD50057.1"/>
    </source>
</evidence>
<evidence type="ECO:0000259" key="8">
    <source>
        <dbReference type="Pfam" id="PF08272"/>
    </source>
</evidence>
<evidence type="ECO:0000256" key="5">
    <source>
        <dbReference type="ARBA" id="ARBA00031985"/>
    </source>
</evidence>
<gene>
    <name evidence="9" type="ORF">C9F10_03550</name>
</gene>
<dbReference type="Pfam" id="PF08272">
    <property type="entry name" value="Zn_Ribbon_Topo"/>
    <property type="match status" value="1"/>
</dbReference>
<evidence type="ECO:0000256" key="1">
    <source>
        <dbReference type="ARBA" id="ARBA00023029"/>
    </source>
</evidence>
<dbReference type="InterPro" id="IPR013263">
    <property type="entry name" value="TopoI_Znr_bac"/>
</dbReference>
<sequence length="75" mass="8549">APRAPFGPARDRVRERRPETLRYLADAPQQDPEGNKTVVRFSRKTKQQYVAAEKDGKATGWSAFFVDGKWVEGKK</sequence>
<protein>
    <recommendedName>
        <fullName evidence="7">Omega-protein</fullName>
    </recommendedName>
    <alternativeName>
        <fullName evidence="6">Relaxing enzyme</fullName>
    </alternativeName>
    <alternativeName>
        <fullName evidence="4">Swivelase</fullName>
    </alternativeName>
    <alternativeName>
        <fullName evidence="5">Untwisting enzyme</fullName>
    </alternativeName>
</protein>
<evidence type="ECO:0000256" key="4">
    <source>
        <dbReference type="ARBA" id="ARBA00030003"/>
    </source>
</evidence>
<dbReference type="GO" id="GO:0003917">
    <property type="term" value="F:DNA topoisomerase type I (single strand cut, ATP-independent) activity"/>
    <property type="evidence" value="ECO:0007669"/>
    <property type="project" value="InterPro"/>
</dbReference>
<evidence type="ECO:0000313" key="10">
    <source>
        <dbReference type="Proteomes" id="UP000297989"/>
    </source>
</evidence>
<evidence type="ECO:0000256" key="3">
    <source>
        <dbReference type="ARBA" id="ARBA00023235"/>
    </source>
</evidence>
<evidence type="ECO:0000256" key="6">
    <source>
        <dbReference type="ARBA" id="ARBA00032235"/>
    </source>
</evidence>
<dbReference type="GO" id="GO:0006265">
    <property type="term" value="P:DNA topological change"/>
    <property type="evidence" value="ECO:0007669"/>
    <property type="project" value="InterPro"/>
</dbReference>
<dbReference type="SUPFAM" id="SSF57783">
    <property type="entry name" value="Zinc beta-ribbon"/>
    <property type="match status" value="1"/>
</dbReference>
<feature type="non-terminal residue" evidence="9">
    <location>
        <position position="1"/>
    </location>
</feature>
<dbReference type="Proteomes" id="UP000297989">
    <property type="component" value="Unassembled WGS sequence"/>
</dbReference>
<comment type="caution">
    <text evidence="9">The sequence shown here is derived from an EMBL/GenBank/DDBJ whole genome shotgun (WGS) entry which is preliminary data.</text>
</comment>
<dbReference type="EMBL" id="PYKK01000299">
    <property type="protein sequence ID" value="TGD50057.1"/>
    <property type="molecule type" value="Genomic_DNA"/>
</dbReference>
<reference evidence="9 10" key="1">
    <citation type="submission" date="2018-03" db="EMBL/GenBank/DDBJ databases">
        <title>Non-Typhoidal Salmonella genome sequencing and assembly.</title>
        <authorList>
            <person name="Matchawe C."/>
        </authorList>
    </citation>
    <scope>NUCLEOTIDE SEQUENCE [LARGE SCALE GENOMIC DNA]</scope>
    <source>
        <strain evidence="9 10">8EV</strain>
    </source>
</reference>
<keyword evidence="1" id="KW-0799">Topoisomerase</keyword>
<evidence type="ECO:0000256" key="7">
    <source>
        <dbReference type="ARBA" id="ARBA00032877"/>
    </source>
</evidence>
<organism evidence="9 10">
    <name type="scientific">Salmonella enterica subsp. enterica serovar Poona</name>
    <dbReference type="NCBI Taxonomy" id="436295"/>
    <lineage>
        <taxon>Bacteria</taxon>
        <taxon>Pseudomonadati</taxon>
        <taxon>Pseudomonadota</taxon>
        <taxon>Gammaproteobacteria</taxon>
        <taxon>Enterobacterales</taxon>
        <taxon>Enterobacteriaceae</taxon>
        <taxon>Salmonella</taxon>
    </lineage>
</organism>
<dbReference type="AlphaFoldDB" id="A0A659SHX1"/>
<dbReference type="Gene3D" id="2.20.25.10">
    <property type="match status" value="1"/>
</dbReference>
<dbReference type="FunFam" id="2.20.25.10:FF:000013">
    <property type="entry name" value="DNA topoisomerase 1"/>
    <property type="match status" value="1"/>
</dbReference>
<keyword evidence="2" id="KW-0238">DNA-binding</keyword>
<dbReference type="GO" id="GO:0003677">
    <property type="term" value="F:DNA binding"/>
    <property type="evidence" value="ECO:0007669"/>
    <property type="project" value="UniProtKB-KW"/>
</dbReference>
<accession>A0A659SHX1</accession>
<keyword evidence="3 9" id="KW-0413">Isomerase</keyword>
<feature type="domain" description="DNA topoisomerase I zinc ribbon-like bacterial-type" evidence="8">
    <location>
        <begin position="34"/>
        <end position="72"/>
    </location>
</feature>